<evidence type="ECO:0000256" key="1">
    <source>
        <dbReference type="SAM" id="SignalP"/>
    </source>
</evidence>
<evidence type="ECO:0000313" key="3">
    <source>
        <dbReference type="Proteomes" id="UP000757435"/>
    </source>
</evidence>
<evidence type="ECO:0000313" key="2">
    <source>
        <dbReference type="EMBL" id="MBW4660282.1"/>
    </source>
</evidence>
<keyword evidence="1" id="KW-0732">Signal</keyword>
<reference evidence="2" key="2">
    <citation type="journal article" date="2022" name="Microbiol. Resour. Announc.">
        <title>Metagenome Sequencing to Explore Phylogenomics of Terrestrial Cyanobacteria.</title>
        <authorList>
            <person name="Ward R.D."/>
            <person name="Stajich J.E."/>
            <person name="Johansen J.R."/>
            <person name="Huntemann M."/>
            <person name="Clum A."/>
            <person name="Foster B."/>
            <person name="Foster B."/>
            <person name="Roux S."/>
            <person name="Palaniappan K."/>
            <person name="Varghese N."/>
            <person name="Mukherjee S."/>
            <person name="Reddy T.B.K."/>
            <person name="Daum C."/>
            <person name="Copeland A."/>
            <person name="Chen I.A."/>
            <person name="Ivanova N.N."/>
            <person name="Kyrpides N.C."/>
            <person name="Shapiro N."/>
            <person name="Eloe-Fadrosh E.A."/>
            <person name="Pietrasiak N."/>
        </authorList>
    </citation>
    <scope>NUCLEOTIDE SEQUENCE</scope>
    <source>
        <strain evidence="2">UHER 2000/2452</strain>
    </source>
</reference>
<feature type="chain" id="PRO_5036934006" evidence="1">
    <location>
        <begin position="29"/>
        <end position="81"/>
    </location>
</feature>
<name>A0A951QBL6_9CYAN</name>
<comment type="caution">
    <text evidence="2">The sequence shown here is derived from an EMBL/GenBank/DDBJ whole genome shotgun (WGS) entry which is preliminary data.</text>
</comment>
<reference evidence="2" key="1">
    <citation type="submission" date="2021-05" db="EMBL/GenBank/DDBJ databases">
        <authorList>
            <person name="Pietrasiak N."/>
            <person name="Ward R."/>
            <person name="Stajich J.E."/>
            <person name="Kurbessoian T."/>
        </authorList>
    </citation>
    <scope>NUCLEOTIDE SEQUENCE</scope>
    <source>
        <strain evidence="2">UHER 2000/2452</strain>
    </source>
</reference>
<sequence length="81" mass="8942">MKIQLMLSALLSMAIAMLILLFQPSPIAAQQNCDPSYPTVCIAPAPPDLDCPDVSYTNFQVRQPDPHRFDRDKDGIGCEAH</sequence>
<gene>
    <name evidence="2" type="ORF">KME15_16525</name>
</gene>
<protein>
    <submittedName>
        <fullName evidence="2">Excalibur calcium-binding domain-containing protein</fullName>
    </submittedName>
</protein>
<dbReference type="Proteomes" id="UP000757435">
    <property type="component" value="Unassembled WGS sequence"/>
</dbReference>
<dbReference type="AlphaFoldDB" id="A0A951QBL6"/>
<accession>A0A951QBL6</accession>
<dbReference type="EMBL" id="JAHHHD010000019">
    <property type="protein sequence ID" value="MBW4660282.1"/>
    <property type="molecule type" value="Genomic_DNA"/>
</dbReference>
<proteinExistence type="predicted"/>
<feature type="signal peptide" evidence="1">
    <location>
        <begin position="1"/>
        <end position="28"/>
    </location>
</feature>
<organism evidence="2 3">
    <name type="scientific">Drouetiella hepatica Uher 2000/2452</name>
    <dbReference type="NCBI Taxonomy" id="904376"/>
    <lineage>
        <taxon>Bacteria</taxon>
        <taxon>Bacillati</taxon>
        <taxon>Cyanobacteriota</taxon>
        <taxon>Cyanophyceae</taxon>
        <taxon>Oculatellales</taxon>
        <taxon>Oculatellaceae</taxon>
        <taxon>Drouetiella</taxon>
    </lineage>
</organism>